<dbReference type="AlphaFoldDB" id="S8B5Y3"/>
<sequence length="101" mass="11488">MIAFDQTWKNTPGSTGPSRSVPVTQQNLDGNVWHLPARVPQGLRPRFRGTNMLEPARPTKFHPSERRGAYMVTACQRPWWEKRPVSSTVCWPSLDPSTKES</sequence>
<keyword evidence="3" id="KW-1185">Reference proteome</keyword>
<feature type="region of interest" description="Disordered" evidence="1">
    <location>
        <begin position="1"/>
        <end position="23"/>
    </location>
</feature>
<feature type="compositionally biased region" description="Polar residues" evidence="1">
    <location>
        <begin position="7"/>
        <end position="23"/>
    </location>
</feature>
<gene>
    <name evidence="2" type="ORF">PDE_04987</name>
</gene>
<dbReference type="HOGENOM" id="CLU_2292634_0_0_1"/>
<protein>
    <submittedName>
        <fullName evidence="2">Uncharacterized protein</fullName>
    </submittedName>
</protein>
<evidence type="ECO:0000256" key="1">
    <source>
        <dbReference type="SAM" id="MobiDB-lite"/>
    </source>
</evidence>
<reference evidence="2 3" key="1">
    <citation type="journal article" date="2013" name="PLoS ONE">
        <title>Genomic and secretomic analyses reveal unique features of the lignocellulolytic enzyme system of Penicillium decumbens.</title>
        <authorList>
            <person name="Liu G."/>
            <person name="Zhang L."/>
            <person name="Wei X."/>
            <person name="Zou G."/>
            <person name="Qin Y."/>
            <person name="Ma L."/>
            <person name="Li J."/>
            <person name="Zheng H."/>
            <person name="Wang S."/>
            <person name="Wang C."/>
            <person name="Xun L."/>
            <person name="Zhao G.-P."/>
            <person name="Zhou Z."/>
            <person name="Qu Y."/>
        </authorList>
    </citation>
    <scope>NUCLEOTIDE SEQUENCE [LARGE SCALE GENOMIC DNA]</scope>
    <source>
        <strain evidence="3">114-2 / CGMCC 5302</strain>
    </source>
</reference>
<name>S8B5Y3_PENO1</name>
<evidence type="ECO:0000313" key="2">
    <source>
        <dbReference type="EMBL" id="EPS30037.1"/>
    </source>
</evidence>
<organism evidence="2 3">
    <name type="scientific">Penicillium oxalicum (strain 114-2 / CGMCC 5302)</name>
    <name type="common">Penicillium decumbens</name>
    <dbReference type="NCBI Taxonomy" id="933388"/>
    <lineage>
        <taxon>Eukaryota</taxon>
        <taxon>Fungi</taxon>
        <taxon>Dikarya</taxon>
        <taxon>Ascomycota</taxon>
        <taxon>Pezizomycotina</taxon>
        <taxon>Eurotiomycetes</taxon>
        <taxon>Eurotiomycetidae</taxon>
        <taxon>Eurotiales</taxon>
        <taxon>Aspergillaceae</taxon>
        <taxon>Penicillium</taxon>
    </lineage>
</organism>
<accession>S8B5Y3</accession>
<dbReference type="Proteomes" id="UP000019376">
    <property type="component" value="Unassembled WGS sequence"/>
</dbReference>
<evidence type="ECO:0000313" key="3">
    <source>
        <dbReference type="Proteomes" id="UP000019376"/>
    </source>
</evidence>
<proteinExistence type="predicted"/>
<dbReference type="EMBL" id="KB644412">
    <property type="protein sequence ID" value="EPS30037.1"/>
    <property type="molecule type" value="Genomic_DNA"/>
</dbReference>